<evidence type="ECO:0000313" key="3">
    <source>
        <dbReference type="Proteomes" id="UP000649617"/>
    </source>
</evidence>
<protein>
    <submittedName>
        <fullName evidence="2">Kif2 protein</fullName>
    </submittedName>
</protein>
<name>A0A812QHJ7_SYMPI</name>
<dbReference type="AlphaFoldDB" id="A0A812QHJ7"/>
<dbReference type="OrthoDB" id="10357585at2759"/>
<feature type="non-terminal residue" evidence="2">
    <location>
        <position position="1"/>
    </location>
</feature>
<feature type="compositionally biased region" description="Basic residues" evidence="1">
    <location>
        <begin position="69"/>
        <end position="78"/>
    </location>
</feature>
<reference evidence="2" key="1">
    <citation type="submission" date="2021-02" db="EMBL/GenBank/DDBJ databases">
        <authorList>
            <person name="Dougan E. K."/>
            <person name="Rhodes N."/>
            <person name="Thang M."/>
            <person name="Chan C."/>
        </authorList>
    </citation>
    <scope>NUCLEOTIDE SEQUENCE</scope>
</reference>
<proteinExistence type="predicted"/>
<dbReference type="EMBL" id="CAJNIZ010015513">
    <property type="protein sequence ID" value="CAE7373841.1"/>
    <property type="molecule type" value="Genomic_DNA"/>
</dbReference>
<feature type="region of interest" description="Disordered" evidence="1">
    <location>
        <begin position="1"/>
        <end position="22"/>
    </location>
</feature>
<dbReference type="Proteomes" id="UP000649617">
    <property type="component" value="Unassembled WGS sequence"/>
</dbReference>
<sequence length="94" mass="10417">MVKRHVKNGKCKGARKFNGPKYKGTVKKVINNLPKYSTMSIDEKPKKKKGANKPQGMDISEPKAPKLSKAQKREKRKQAVSLGKVGKTSPKAMP</sequence>
<evidence type="ECO:0000313" key="2">
    <source>
        <dbReference type="EMBL" id="CAE7373841.1"/>
    </source>
</evidence>
<organism evidence="2 3">
    <name type="scientific">Symbiodinium pilosum</name>
    <name type="common">Dinoflagellate</name>
    <dbReference type="NCBI Taxonomy" id="2952"/>
    <lineage>
        <taxon>Eukaryota</taxon>
        <taxon>Sar</taxon>
        <taxon>Alveolata</taxon>
        <taxon>Dinophyceae</taxon>
        <taxon>Suessiales</taxon>
        <taxon>Symbiodiniaceae</taxon>
        <taxon>Symbiodinium</taxon>
    </lineage>
</organism>
<comment type="caution">
    <text evidence="2">The sequence shown here is derived from an EMBL/GenBank/DDBJ whole genome shotgun (WGS) entry which is preliminary data.</text>
</comment>
<evidence type="ECO:0000256" key="1">
    <source>
        <dbReference type="SAM" id="MobiDB-lite"/>
    </source>
</evidence>
<keyword evidence="3" id="KW-1185">Reference proteome</keyword>
<accession>A0A812QHJ7</accession>
<gene>
    <name evidence="2" type="primary">kif2</name>
    <name evidence="2" type="ORF">SPIL2461_LOCUS9075</name>
</gene>
<feature type="region of interest" description="Disordered" evidence="1">
    <location>
        <begin position="34"/>
        <end position="94"/>
    </location>
</feature>
<feature type="compositionally biased region" description="Basic residues" evidence="1">
    <location>
        <begin position="1"/>
        <end position="15"/>
    </location>
</feature>